<sequence>MRVEACCQNLLKKILPEIDPNRQGVCFDIGVGDFAFYCQLFAQLGFSTIAVEPSPVRKLKQVCNRNSIQLLECCLSDKNGTQTLHLGKFAYLFNRNFNSLESEWFASSQQTKLVSTIDLTELLRISNAKEVTCLKLDIEGWETVVMEQLKQLPTSQLPKLIMFEYGGGSRRYQGGKGWSPKFLQGTMKCLETLKNCGYGLSILIDYAPNATTNIFNLQSLELDPDQIFLPNAVYGNIIAFQEQNHTESAINLKREEMVTMIQETTLPYKGKWLNTLIEALATK</sequence>
<dbReference type="Proteomes" id="UP000318453">
    <property type="component" value="Chromosome"/>
</dbReference>
<evidence type="ECO:0000313" key="3">
    <source>
        <dbReference type="Proteomes" id="UP000318453"/>
    </source>
</evidence>
<dbReference type="PANTHER" id="PTHR34203:SF15">
    <property type="entry name" value="SLL1173 PROTEIN"/>
    <property type="match status" value="1"/>
</dbReference>
<dbReference type="InterPro" id="IPR006342">
    <property type="entry name" value="FkbM_mtfrase"/>
</dbReference>
<dbReference type="AlphaFoldDB" id="A0A5B8NPI2"/>
<dbReference type="InterPro" id="IPR052514">
    <property type="entry name" value="SAM-dependent_MTase"/>
</dbReference>
<dbReference type="GO" id="GO:0008168">
    <property type="term" value="F:methyltransferase activity"/>
    <property type="evidence" value="ECO:0007669"/>
    <property type="project" value="UniProtKB-KW"/>
</dbReference>
<dbReference type="EMBL" id="CP042326">
    <property type="protein sequence ID" value="QDZ40907.1"/>
    <property type="molecule type" value="Genomic_DNA"/>
</dbReference>
<reference evidence="2" key="1">
    <citation type="submission" date="2019-08" db="EMBL/GenBank/DDBJ databases">
        <title>Carotenoids and Carotenoid Binding Proteins in the Halophilic Cyanobacterium Euhalothece sp. ZM00.</title>
        <authorList>
            <person name="Cho S.M."/>
            <person name="Song J.Y."/>
            <person name="Park Y.-I."/>
        </authorList>
    </citation>
    <scope>NUCLEOTIDE SEQUENCE [LARGE SCALE GENOMIC DNA]</scope>
    <source>
        <strain evidence="2">Z-M001</strain>
    </source>
</reference>
<protein>
    <submittedName>
        <fullName evidence="2">FkbM family methyltransferase</fullName>
    </submittedName>
</protein>
<name>A0A5B8NPI2_9CHRO</name>
<dbReference type="NCBIfam" id="TIGR01444">
    <property type="entry name" value="fkbM_fam"/>
    <property type="match status" value="1"/>
</dbReference>
<dbReference type="Pfam" id="PF05050">
    <property type="entry name" value="Methyltransf_21"/>
    <property type="match status" value="1"/>
</dbReference>
<keyword evidence="3" id="KW-1185">Reference proteome</keyword>
<dbReference type="PANTHER" id="PTHR34203">
    <property type="entry name" value="METHYLTRANSFERASE, FKBM FAMILY PROTEIN"/>
    <property type="match status" value="1"/>
</dbReference>
<dbReference type="GO" id="GO:0032259">
    <property type="term" value="P:methylation"/>
    <property type="evidence" value="ECO:0007669"/>
    <property type="project" value="UniProtKB-KW"/>
</dbReference>
<dbReference type="KEGG" id="enn:FRE64_13720"/>
<dbReference type="SUPFAM" id="SSF53335">
    <property type="entry name" value="S-adenosyl-L-methionine-dependent methyltransferases"/>
    <property type="match status" value="1"/>
</dbReference>
<keyword evidence="2" id="KW-0489">Methyltransferase</keyword>
<dbReference type="RefSeq" id="WP_146296747.1">
    <property type="nucleotide sequence ID" value="NZ_CP042326.1"/>
</dbReference>
<evidence type="ECO:0000313" key="2">
    <source>
        <dbReference type="EMBL" id="QDZ40907.1"/>
    </source>
</evidence>
<dbReference type="OrthoDB" id="420478at2"/>
<accession>A0A5B8NPI2</accession>
<dbReference type="InterPro" id="IPR029063">
    <property type="entry name" value="SAM-dependent_MTases_sf"/>
</dbReference>
<proteinExistence type="predicted"/>
<keyword evidence="2" id="KW-0808">Transferase</keyword>
<evidence type="ECO:0000259" key="1">
    <source>
        <dbReference type="Pfam" id="PF05050"/>
    </source>
</evidence>
<gene>
    <name evidence="2" type="ORF">FRE64_13720</name>
</gene>
<dbReference type="Gene3D" id="3.40.50.150">
    <property type="entry name" value="Vaccinia Virus protein VP39"/>
    <property type="match status" value="1"/>
</dbReference>
<organism evidence="2 3">
    <name type="scientific">Euhalothece natronophila Z-M001</name>
    <dbReference type="NCBI Taxonomy" id="522448"/>
    <lineage>
        <taxon>Bacteria</taxon>
        <taxon>Bacillati</taxon>
        <taxon>Cyanobacteriota</taxon>
        <taxon>Cyanophyceae</taxon>
        <taxon>Oscillatoriophycideae</taxon>
        <taxon>Chroococcales</taxon>
        <taxon>Halothecacae</taxon>
        <taxon>Halothece cluster</taxon>
        <taxon>Euhalothece</taxon>
    </lineage>
</organism>
<feature type="domain" description="Methyltransferase FkbM" evidence="1">
    <location>
        <begin position="36"/>
        <end position="198"/>
    </location>
</feature>